<name>A0AAD8BS18_BIOPF</name>
<feature type="region of interest" description="Disordered" evidence="8">
    <location>
        <begin position="462"/>
        <end position="483"/>
    </location>
</feature>
<protein>
    <recommendedName>
        <fullName evidence="6">Pseudouridylate synthase RPUSD4, mitochondrial</fullName>
    </recommendedName>
    <alternativeName>
        <fullName evidence="7">RNA pseudouridylate synthase domain-containing protein 4</fullName>
    </alternativeName>
</protein>
<feature type="region of interest" description="Disordered" evidence="8">
    <location>
        <begin position="172"/>
        <end position="210"/>
    </location>
</feature>
<dbReference type="GO" id="GO:0001522">
    <property type="term" value="P:pseudouridine synthesis"/>
    <property type="evidence" value="ECO:0007669"/>
    <property type="project" value="InterPro"/>
</dbReference>
<dbReference type="SUPFAM" id="SSF55120">
    <property type="entry name" value="Pseudouridine synthase"/>
    <property type="match status" value="1"/>
</dbReference>
<proteinExistence type="inferred from homology"/>
<comment type="catalytic activity">
    <reaction evidence="1">
        <text>a uridine in mRNA = a pseudouridine in mRNA</text>
        <dbReference type="Rhea" id="RHEA:56644"/>
        <dbReference type="Rhea" id="RHEA-COMP:14658"/>
        <dbReference type="Rhea" id="RHEA-COMP:14659"/>
        <dbReference type="ChEBI" id="CHEBI:65314"/>
        <dbReference type="ChEBI" id="CHEBI:65315"/>
    </reaction>
</comment>
<dbReference type="EMBL" id="JASAOG010000046">
    <property type="protein sequence ID" value="KAK0058749.1"/>
    <property type="molecule type" value="Genomic_DNA"/>
</dbReference>
<dbReference type="AlphaFoldDB" id="A0AAD8BS18"/>
<evidence type="ECO:0000256" key="4">
    <source>
        <dbReference type="ARBA" id="ARBA00023235"/>
    </source>
</evidence>
<keyword evidence="4" id="KW-0413">Isomerase</keyword>
<comment type="catalytic activity">
    <reaction evidence="5">
        <text>a uridine in tRNA = a pseudouridine in tRNA</text>
        <dbReference type="Rhea" id="RHEA:54572"/>
        <dbReference type="Rhea" id="RHEA-COMP:13339"/>
        <dbReference type="Rhea" id="RHEA-COMP:13934"/>
        <dbReference type="ChEBI" id="CHEBI:65314"/>
        <dbReference type="ChEBI" id="CHEBI:65315"/>
    </reaction>
</comment>
<dbReference type="InterPro" id="IPR006145">
    <property type="entry name" value="PsdUridine_synth_RsuA/RluA"/>
</dbReference>
<evidence type="ECO:0000313" key="10">
    <source>
        <dbReference type="EMBL" id="KAK0058749.1"/>
    </source>
</evidence>
<dbReference type="PANTHER" id="PTHR21600">
    <property type="entry name" value="MITOCHONDRIAL RNA PSEUDOURIDINE SYNTHASE"/>
    <property type="match status" value="1"/>
</dbReference>
<evidence type="ECO:0000256" key="6">
    <source>
        <dbReference type="ARBA" id="ARBA00039953"/>
    </source>
</evidence>
<sequence>MSLKLKTTLGLYKSESLTYCVQLCHKLLTQQRYFSDAPNHKNELQNNNDTDDFYGIPESFRLQQVRLRPNKTSIKKSDDNHNDTQDTTKDETYQTQSRSNNLDDSHEKKHLSRKERRLLKHTGVAYRTFYGFVSFDAAAGHQPEEHVAKVENIFNNCFRISRNSKDSNLDVALDRSSARSSVGQGPNQDKSQFPSVSPPESAKSLSQQHSHIESSSLNYIDRNLFPLIDQDVHSNEIGTFSDKFQDQETRKKLENYRPSAANAKPIQEPSVVSLHEVEDIRYTKLEKGIKKTSHPMITKNIDFKDAKTGSYESNLNEVDEQYFGQHLKLNEKVNVNYSSTNKPKFTGNISEIDEQYFGSHLETKNVSIAQDKSEGVKEKQDDSYNQPTYNLTEKDLFRNNLNEVDEQYFGESFQTKADFNVETGTNNDHDFGKVIANYPIRYASSQSENSLSGLKQDVQTLKEKKTSLETSEGQSNHSDNKVKANVDNTNILSSNDFIRKKMHKKKEVSTPEKKALTAYDMAMKIRSSLKDSEYEYGTLKNVEQQKYHSRSQVLGDSSDETAADKLDTKKVDSKGFKILKHQTLDLNKMTKADLTAMLRSRIIFDSEDFLAIDKPYGLPCISQKQDRVSITELLPMFIQSLSKSHKTSELHLVQNLERNVTGAIILAKNPEVASILKGMYNDPEVVTQRFWAILKGIPSPPKGLIDIPIGEGKIGNIYKMLLRPRYTIEEKKVMKNSQAPSERAITEYEILDSNIQAALVQCVLHTNNVKHQIRVHLASGLNTPILGDHKYSHFATQRPQKLHKEMLDMLKIRQAKVRDLVLHLHCRSVILKDYKGKMIFLTTRPPPHFKQNLESLKLAVPKKLL</sequence>
<dbReference type="PANTHER" id="PTHR21600:SF83">
    <property type="entry name" value="PSEUDOURIDYLATE SYNTHASE RPUSD4, MITOCHONDRIAL"/>
    <property type="match status" value="1"/>
</dbReference>
<feature type="compositionally biased region" description="Basic and acidic residues" evidence="8">
    <location>
        <begin position="75"/>
        <end position="92"/>
    </location>
</feature>
<accession>A0AAD8BS18</accession>
<dbReference type="Pfam" id="PF00849">
    <property type="entry name" value="PseudoU_synth_2"/>
    <property type="match status" value="1"/>
</dbReference>
<evidence type="ECO:0000256" key="3">
    <source>
        <dbReference type="ARBA" id="ARBA00010876"/>
    </source>
</evidence>
<evidence type="ECO:0000259" key="9">
    <source>
        <dbReference type="Pfam" id="PF00849"/>
    </source>
</evidence>
<evidence type="ECO:0000256" key="1">
    <source>
        <dbReference type="ARBA" id="ARBA00001166"/>
    </source>
</evidence>
<evidence type="ECO:0000256" key="8">
    <source>
        <dbReference type="SAM" id="MobiDB-lite"/>
    </source>
</evidence>
<dbReference type="CDD" id="cd02869">
    <property type="entry name" value="PseudoU_synth_RluA_like"/>
    <property type="match status" value="1"/>
</dbReference>
<organism evidence="10 11">
    <name type="scientific">Biomphalaria pfeifferi</name>
    <name type="common">Bloodfluke planorb</name>
    <name type="synonym">Freshwater snail</name>
    <dbReference type="NCBI Taxonomy" id="112525"/>
    <lineage>
        <taxon>Eukaryota</taxon>
        <taxon>Metazoa</taxon>
        <taxon>Spiralia</taxon>
        <taxon>Lophotrochozoa</taxon>
        <taxon>Mollusca</taxon>
        <taxon>Gastropoda</taxon>
        <taxon>Heterobranchia</taxon>
        <taxon>Euthyneura</taxon>
        <taxon>Panpulmonata</taxon>
        <taxon>Hygrophila</taxon>
        <taxon>Lymnaeoidea</taxon>
        <taxon>Planorbidae</taxon>
        <taxon>Biomphalaria</taxon>
    </lineage>
</organism>
<reference evidence="10" key="2">
    <citation type="submission" date="2023-04" db="EMBL/GenBank/DDBJ databases">
        <authorList>
            <person name="Bu L."/>
            <person name="Lu L."/>
            <person name="Laidemitt M.R."/>
            <person name="Zhang S.M."/>
            <person name="Mutuku M."/>
            <person name="Mkoji G."/>
            <person name="Steinauer M."/>
            <person name="Loker E.S."/>
        </authorList>
    </citation>
    <scope>NUCLEOTIDE SEQUENCE</scope>
    <source>
        <strain evidence="10">KasaAsao</strain>
        <tissue evidence="10">Whole Snail</tissue>
    </source>
</reference>
<evidence type="ECO:0000313" key="11">
    <source>
        <dbReference type="Proteomes" id="UP001233172"/>
    </source>
</evidence>
<comment type="similarity">
    <text evidence="3">Belongs to the pseudouridine synthase RluA family.</text>
</comment>
<feature type="domain" description="Pseudouridine synthase RsuA/RluA-like" evidence="9">
    <location>
        <begin position="608"/>
        <end position="779"/>
    </location>
</feature>
<dbReference type="Proteomes" id="UP001233172">
    <property type="component" value="Unassembled WGS sequence"/>
</dbReference>
<reference evidence="10" key="1">
    <citation type="journal article" date="2023" name="PLoS Negl. Trop. Dis.">
        <title>A genome sequence for Biomphalaria pfeifferi, the major vector snail for the human-infecting parasite Schistosoma mansoni.</title>
        <authorList>
            <person name="Bu L."/>
            <person name="Lu L."/>
            <person name="Laidemitt M.R."/>
            <person name="Zhang S.M."/>
            <person name="Mutuku M."/>
            <person name="Mkoji G."/>
            <person name="Steinauer M."/>
            <person name="Loker E.S."/>
        </authorList>
    </citation>
    <scope>NUCLEOTIDE SEQUENCE</scope>
    <source>
        <strain evidence="10">KasaAsao</strain>
    </source>
</reference>
<evidence type="ECO:0000256" key="2">
    <source>
        <dbReference type="ARBA" id="ARBA00001896"/>
    </source>
</evidence>
<feature type="region of interest" description="Disordered" evidence="8">
    <location>
        <begin position="66"/>
        <end position="116"/>
    </location>
</feature>
<evidence type="ECO:0000256" key="7">
    <source>
        <dbReference type="ARBA" id="ARBA00041563"/>
    </source>
</evidence>
<feature type="compositionally biased region" description="Polar residues" evidence="8">
    <location>
        <begin position="468"/>
        <end position="477"/>
    </location>
</feature>
<comment type="caution">
    <text evidence="10">The sequence shown here is derived from an EMBL/GenBank/DDBJ whole genome shotgun (WGS) entry which is preliminary data.</text>
</comment>
<dbReference type="InterPro" id="IPR050188">
    <property type="entry name" value="RluA_PseudoU_synthase"/>
</dbReference>
<dbReference type="InterPro" id="IPR020103">
    <property type="entry name" value="PsdUridine_synth_cat_dom_sf"/>
</dbReference>
<dbReference type="GO" id="GO:0003723">
    <property type="term" value="F:RNA binding"/>
    <property type="evidence" value="ECO:0007669"/>
    <property type="project" value="InterPro"/>
</dbReference>
<feature type="compositionally biased region" description="Polar residues" evidence="8">
    <location>
        <begin position="178"/>
        <end position="195"/>
    </location>
</feature>
<gene>
    <name evidence="10" type="ORF">Bpfe_011714</name>
</gene>
<dbReference type="GO" id="GO:0009982">
    <property type="term" value="F:pseudouridine synthase activity"/>
    <property type="evidence" value="ECO:0007669"/>
    <property type="project" value="InterPro"/>
</dbReference>
<dbReference type="Gene3D" id="3.30.2350.10">
    <property type="entry name" value="Pseudouridine synthase"/>
    <property type="match status" value="1"/>
</dbReference>
<keyword evidence="11" id="KW-1185">Reference proteome</keyword>
<evidence type="ECO:0000256" key="5">
    <source>
        <dbReference type="ARBA" id="ARBA00036943"/>
    </source>
</evidence>
<comment type="catalytic activity">
    <reaction evidence="2">
        <text>uridine in 5S rRNA = pseudouridine in 5S rRNA</text>
        <dbReference type="Rhea" id="RHEA:47036"/>
        <dbReference type="Rhea" id="RHEA-COMP:11730"/>
        <dbReference type="Rhea" id="RHEA-COMP:11731"/>
        <dbReference type="ChEBI" id="CHEBI:65314"/>
        <dbReference type="ChEBI" id="CHEBI:65315"/>
    </reaction>
</comment>